<organism evidence="5 6">
    <name type="scientific">Paenibacillus chartarius</name>
    <dbReference type="NCBI Taxonomy" id="747481"/>
    <lineage>
        <taxon>Bacteria</taxon>
        <taxon>Bacillati</taxon>
        <taxon>Bacillota</taxon>
        <taxon>Bacilli</taxon>
        <taxon>Bacillales</taxon>
        <taxon>Paenibacillaceae</taxon>
        <taxon>Paenibacillus</taxon>
    </lineage>
</organism>
<dbReference type="Gene3D" id="3.40.50.2300">
    <property type="match status" value="2"/>
</dbReference>
<evidence type="ECO:0000313" key="6">
    <source>
        <dbReference type="Proteomes" id="UP001589776"/>
    </source>
</evidence>
<evidence type="ECO:0000256" key="2">
    <source>
        <dbReference type="ARBA" id="ARBA00023125"/>
    </source>
</evidence>
<dbReference type="Pfam" id="PF00356">
    <property type="entry name" value="LacI"/>
    <property type="match status" value="1"/>
</dbReference>
<accession>A0ABV6DM07</accession>
<dbReference type="Pfam" id="PF00532">
    <property type="entry name" value="Peripla_BP_1"/>
    <property type="match status" value="1"/>
</dbReference>
<name>A0ABV6DM07_9BACL</name>
<feature type="domain" description="HTH lacI-type" evidence="4">
    <location>
        <begin position="3"/>
        <end position="57"/>
    </location>
</feature>
<dbReference type="EMBL" id="JBHLWN010000060">
    <property type="protein sequence ID" value="MFC0213677.1"/>
    <property type="molecule type" value="Genomic_DNA"/>
</dbReference>
<dbReference type="CDD" id="cd19975">
    <property type="entry name" value="PBP1_CcpA-like"/>
    <property type="match status" value="1"/>
</dbReference>
<evidence type="ECO:0000313" key="5">
    <source>
        <dbReference type="EMBL" id="MFC0213677.1"/>
    </source>
</evidence>
<dbReference type="PANTHER" id="PTHR30146">
    <property type="entry name" value="LACI-RELATED TRANSCRIPTIONAL REPRESSOR"/>
    <property type="match status" value="1"/>
</dbReference>
<evidence type="ECO:0000256" key="3">
    <source>
        <dbReference type="ARBA" id="ARBA00023163"/>
    </source>
</evidence>
<dbReference type="PROSITE" id="PS00356">
    <property type="entry name" value="HTH_LACI_1"/>
    <property type="match status" value="1"/>
</dbReference>
<keyword evidence="1" id="KW-0805">Transcription regulation</keyword>
<dbReference type="RefSeq" id="WP_377470998.1">
    <property type="nucleotide sequence ID" value="NZ_JBHLWN010000060.1"/>
</dbReference>
<dbReference type="SMART" id="SM00354">
    <property type="entry name" value="HTH_LACI"/>
    <property type="match status" value="1"/>
</dbReference>
<proteinExistence type="predicted"/>
<dbReference type="CDD" id="cd01392">
    <property type="entry name" value="HTH_LacI"/>
    <property type="match status" value="1"/>
</dbReference>
<dbReference type="InterPro" id="IPR028082">
    <property type="entry name" value="Peripla_BP_I"/>
</dbReference>
<dbReference type="PRINTS" id="PR00036">
    <property type="entry name" value="HTHLACI"/>
</dbReference>
<dbReference type="InterPro" id="IPR001761">
    <property type="entry name" value="Peripla_BP/Lac1_sug-bd_dom"/>
</dbReference>
<protein>
    <submittedName>
        <fullName evidence="5">LacI family DNA-binding transcriptional regulator</fullName>
    </submittedName>
</protein>
<dbReference type="Gene3D" id="1.10.260.40">
    <property type="entry name" value="lambda repressor-like DNA-binding domains"/>
    <property type="match status" value="1"/>
</dbReference>
<evidence type="ECO:0000256" key="1">
    <source>
        <dbReference type="ARBA" id="ARBA00023015"/>
    </source>
</evidence>
<evidence type="ECO:0000259" key="4">
    <source>
        <dbReference type="PROSITE" id="PS50932"/>
    </source>
</evidence>
<comment type="caution">
    <text evidence="5">The sequence shown here is derived from an EMBL/GenBank/DDBJ whole genome shotgun (WGS) entry which is preliminary data.</text>
</comment>
<keyword evidence="6" id="KW-1185">Reference proteome</keyword>
<dbReference type="PANTHER" id="PTHR30146:SF109">
    <property type="entry name" value="HTH-TYPE TRANSCRIPTIONAL REGULATOR GALS"/>
    <property type="match status" value="1"/>
</dbReference>
<dbReference type="InterPro" id="IPR010982">
    <property type="entry name" value="Lambda_DNA-bd_dom_sf"/>
</dbReference>
<dbReference type="SUPFAM" id="SSF47413">
    <property type="entry name" value="lambda repressor-like DNA-binding domains"/>
    <property type="match status" value="1"/>
</dbReference>
<dbReference type="Proteomes" id="UP001589776">
    <property type="component" value="Unassembled WGS sequence"/>
</dbReference>
<dbReference type="PROSITE" id="PS50932">
    <property type="entry name" value="HTH_LACI_2"/>
    <property type="match status" value="1"/>
</dbReference>
<sequence length="337" mass="37527">MKPTIRDVAKLAGVSISTVSRVMNTPESVVASKREKVQQAIEQLQYQPNGLARGLIYRKTNSLGVIIPDIQNPYYAGVIRGMEDAAKTLGYSLMICNTDHDKHRLFSYFESLNEKRADGILFASEVVYPDYYQEMRCYRTPIVLVSTHSLEYELPSVKINDEAAAYDAVSYLISQGHRSIGMISFGLTDPIAGLPRLQGFQRALREHGLEASGKQVIYAQHWHDEAYDAAAQLLRQFPGITAIFTASDEFAMGVLSYLHDHHIACPGQISVMGFDNIRMAQMTIPKLSTVAQPAYRIGYRSVEKLDGLIRGEPASNLREYLPHEIIVRQSTGSAPIG</sequence>
<keyword evidence="3" id="KW-0804">Transcription</keyword>
<reference evidence="5 6" key="1">
    <citation type="submission" date="2024-09" db="EMBL/GenBank/DDBJ databases">
        <authorList>
            <person name="Sun Q."/>
            <person name="Mori K."/>
        </authorList>
    </citation>
    <scope>NUCLEOTIDE SEQUENCE [LARGE SCALE GENOMIC DNA]</scope>
    <source>
        <strain evidence="5 6">CCM 7759</strain>
    </source>
</reference>
<dbReference type="GO" id="GO:0003677">
    <property type="term" value="F:DNA binding"/>
    <property type="evidence" value="ECO:0007669"/>
    <property type="project" value="UniProtKB-KW"/>
</dbReference>
<dbReference type="InterPro" id="IPR000843">
    <property type="entry name" value="HTH_LacI"/>
</dbReference>
<dbReference type="SUPFAM" id="SSF53822">
    <property type="entry name" value="Periplasmic binding protein-like I"/>
    <property type="match status" value="1"/>
</dbReference>
<keyword evidence="2 5" id="KW-0238">DNA-binding</keyword>
<gene>
    <name evidence="5" type="ORF">ACFFK0_14630</name>
</gene>